<dbReference type="EMBL" id="CP076132">
    <property type="protein sequence ID" value="QWG02638.1"/>
    <property type="molecule type" value="Genomic_DNA"/>
</dbReference>
<dbReference type="RefSeq" id="WP_169666450.1">
    <property type="nucleotide sequence ID" value="NZ_CP076132.1"/>
</dbReference>
<feature type="transmembrane region" description="Helical" evidence="1">
    <location>
        <begin position="119"/>
        <end position="151"/>
    </location>
</feature>
<protein>
    <submittedName>
        <fullName evidence="2">ABC transporter permease</fullName>
    </submittedName>
</protein>
<evidence type="ECO:0000313" key="3">
    <source>
        <dbReference type="Proteomes" id="UP000678679"/>
    </source>
</evidence>
<gene>
    <name evidence="2" type="ORF">KMW28_03420</name>
</gene>
<feature type="transmembrane region" description="Helical" evidence="1">
    <location>
        <begin position="78"/>
        <end position="98"/>
    </location>
</feature>
<sequence length="320" mass="35904">MIITINNTSAFWVMVQKEITDTVRSWKFLIMGLILLLTCSASLYSALSDFSTVVKLSKSNDFFFLRIFTHSSDALPSFIVFVSFIGPLLGISMGFEAINSEQSKGTLSRILAQPVYRDYILNAKFTASLIVLSALFIFITLVVVGFGLLLIGIPPTFDEVLRLFVFSLINIIYVGFWLNLSIFFSVKFKQSATSALSGLALWIFFTIFFGIIINVLAQSMAPSIYASENTIVAYQSFIQNVNRINPVQLFNEAVNTVLMPTVRTLGPLSRAEKIGTLPSILPLQESIFLIWPHITALISACISLFGFSYYYFMRKEIRSR</sequence>
<feature type="transmembrane region" description="Helical" evidence="1">
    <location>
        <begin position="28"/>
        <end position="47"/>
    </location>
</feature>
<keyword evidence="1" id="KW-0472">Membrane</keyword>
<name>A0AAX1N4Y7_9BACT</name>
<accession>A0AAX1N4Y7</accession>
<reference evidence="2 3" key="1">
    <citation type="submission" date="2021-05" db="EMBL/GenBank/DDBJ databases">
        <title>Comparative genomic studies on the polysaccharide-degrading batcterial strains of the Flammeovirga genus.</title>
        <authorList>
            <person name="Zewei F."/>
            <person name="Zheng Z."/>
            <person name="Yu L."/>
            <person name="Ruyue G."/>
            <person name="Yanhong M."/>
            <person name="Yuanyuan C."/>
            <person name="Jingyan G."/>
            <person name="Wenjun H."/>
        </authorList>
    </citation>
    <scope>NUCLEOTIDE SEQUENCE [LARGE SCALE GENOMIC DNA]</scope>
    <source>
        <strain evidence="2 3">NBRC:100898</strain>
    </source>
</reference>
<feature type="transmembrane region" description="Helical" evidence="1">
    <location>
        <begin position="196"/>
        <end position="217"/>
    </location>
</feature>
<keyword evidence="3" id="KW-1185">Reference proteome</keyword>
<dbReference type="AlphaFoldDB" id="A0AAX1N4Y7"/>
<dbReference type="PANTHER" id="PTHR43471">
    <property type="entry name" value="ABC TRANSPORTER PERMEASE"/>
    <property type="match status" value="1"/>
</dbReference>
<evidence type="ECO:0000313" key="2">
    <source>
        <dbReference type="EMBL" id="QWG02638.1"/>
    </source>
</evidence>
<dbReference type="Pfam" id="PF12679">
    <property type="entry name" value="ABC2_membrane_2"/>
    <property type="match status" value="1"/>
</dbReference>
<evidence type="ECO:0000256" key="1">
    <source>
        <dbReference type="SAM" id="Phobius"/>
    </source>
</evidence>
<organism evidence="2 3">
    <name type="scientific">Flammeovirga yaeyamensis</name>
    <dbReference type="NCBI Taxonomy" id="367791"/>
    <lineage>
        <taxon>Bacteria</taxon>
        <taxon>Pseudomonadati</taxon>
        <taxon>Bacteroidota</taxon>
        <taxon>Cytophagia</taxon>
        <taxon>Cytophagales</taxon>
        <taxon>Flammeovirgaceae</taxon>
        <taxon>Flammeovirga</taxon>
    </lineage>
</organism>
<dbReference type="GO" id="GO:0005886">
    <property type="term" value="C:plasma membrane"/>
    <property type="evidence" value="ECO:0007669"/>
    <property type="project" value="UniProtKB-SubCell"/>
</dbReference>
<proteinExistence type="predicted"/>
<keyword evidence="1" id="KW-1133">Transmembrane helix</keyword>
<keyword evidence="1" id="KW-0812">Transmembrane</keyword>
<feature type="transmembrane region" description="Helical" evidence="1">
    <location>
        <begin position="290"/>
        <end position="312"/>
    </location>
</feature>
<feature type="transmembrane region" description="Helical" evidence="1">
    <location>
        <begin position="163"/>
        <end position="184"/>
    </location>
</feature>
<dbReference type="KEGG" id="fya:KMW28_03420"/>
<dbReference type="PANTHER" id="PTHR43471:SF14">
    <property type="entry name" value="ABC-2 TYPE TRANSPORT SYSTEM PERMEASE PROTEIN"/>
    <property type="match status" value="1"/>
</dbReference>
<dbReference type="Proteomes" id="UP000678679">
    <property type="component" value="Chromosome 1"/>
</dbReference>
<dbReference type="GO" id="GO:0140359">
    <property type="term" value="F:ABC-type transporter activity"/>
    <property type="evidence" value="ECO:0007669"/>
    <property type="project" value="InterPro"/>
</dbReference>